<reference evidence="2" key="1">
    <citation type="journal article" date="2014" name="Int. J. Syst. Evol. Microbiol.">
        <title>Complete genome sequence of Corynebacterium casei LMG S-19264T (=DSM 44701T), isolated from a smear-ripened cheese.</title>
        <authorList>
            <consortium name="US DOE Joint Genome Institute (JGI-PGF)"/>
            <person name="Walter F."/>
            <person name="Albersmeier A."/>
            <person name="Kalinowski J."/>
            <person name="Ruckert C."/>
        </authorList>
    </citation>
    <scope>NUCLEOTIDE SEQUENCE</scope>
    <source>
        <strain evidence="2">CGMCC 1.15254</strain>
    </source>
</reference>
<organism evidence="2 3">
    <name type="scientific">Terasakiella brassicae</name>
    <dbReference type="NCBI Taxonomy" id="1634917"/>
    <lineage>
        <taxon>Bacteria</taxon>
        <taxon>Pseudomonadati</taxon>
        <taxon>Pseudomonadota</taxon>
        <taxon>Alphaproteobacteria</taxon>
        <taxon>Rhodospirillales</taxon>
        <taxon>Terasakiellaceae</taxon>
        <taxon>Terasakiella</taxon>
    </lineage>
</organism>
<feature type="transmembrane region" description="Helical" evidence="1">
    <location>
        <begin position="191"/>
        <end position="209"/>
    </location>
</feature>
<evidence type="ECO:0000256" key="1">
    <source>
        <dbReference type="SAM" id="Phobius"/>
    </source>
</evidence>
<sequence length="428" mass="47868">MFRSQLTIRAIVGHTILPVTIALLLTFFPLSQEVMVEGSQAFFDFSPSHSLGYPIFLALFGQITPEHMDIAYLQIWAYAFAVFILALGICRVSTNHFFALLCALCLLLNPFVLNTHFVIQPDSLFISTSLMILAFLLHAIASHGFLSLFGFGLSIGMAIALCPFGIAYLPLLIIAPVLFLRKNHCSFAKAFLVPALSCIALISLEASAYHNLHNDQEYRPAAQVVFANAALMNSNQQSPYASKDPRTALWEKIEQDLQSIRNEIWQEDDFKTRSHLLLSQQHYISDNFAINALTQAGFMLDKSVDDIRMDIASSRIVQDPLAFLEITLTHYRRIWTSDNMLSYPFWVISLLTSLIGLWSWIRGKPFNGAFALAFISAFAVQCQTILSAHMGIGPSHPMMFFSPLLSLNVIALILGFYMAFINPPRTNG</sequence>
<keyword evidence="1" id="KW-0812">Transmembrane</keyword>
<feature type="transmembrane region" description="Helical" evidence="1">
    <location>
        <begin position="6"/>
        <end position="30"/>
    </location>
</feature>
<name>A0A917FEP6_9PROT</name>
<keyword evidence="1" id="KW-0472">Membrane</keyword>
<proteinExistence type="predicted"/>
<dbReference type="Proteomes" id="UP000632498">
    <property type="component" value="Unassembled WGS sequence"/>
</dbReference>
<feature type="transmembrane region" description="Helical" evidence="1">
    <location>
        <begin position="125"/>
        <end position="146"/>
    </location>
</feature>
<feature type="transmembrane region" description="Helical" evidence="1">
    <location>
        <begin position="70"/>
        <end position="90"/>
    </location>
</feature>
<evidence type="ECO:0000313" key="3">
    <source>
        <dbReference type="Proteomes" id="UP000632498"/>
    </source>
</evidence>
<feature type="transmembrane region" description="Helical" evidence="1">
    <location>
        <begin position="341"/>
        <end position="361"/>
    </location>
</feature>
<dbReference type="EMBL" id="BMHV01000016">
    <property type="protein sequence ID" value="GGF68428.1"/>
    <property type="molecule type" value="Genomic_DNA"/>
</dbReference>
<comment type="caution">
    <text evidence="2">The sequence shown here is derived from an EMBL/GenBank/DDBJ whole genome shotgun (WGS) entry which is preliminary data.</text>
</comment>
<feature type="transmembrane region" description="Helical" evidence="1">
    <location>
        <begin position="398"/>
        <end position="420"/>
    </location>
</feature>
<feature type="transmembrane region" description="Helical" evidence="1">
    <location>
        <begin position="367"/>
        <end position="386"/>
    </location>
</feature>
<protein>
    <submittedName>
        <fullName evidence="2">Uncharacterized protein</fullName>
    </submittedName>
</protein>
<reference evidence="2" key="2">
    <citation type="submission" date="2020-09" db="EMBL/GenBank/DDBJ databases">
        <authorList>
            <person name="Sun Q."/>
            <person name="Zhou Y."/>
        </authorList>
    </citation>
    <scope>NUCLEOTIDE SEQUENCE</scope>
    <source>
        <strain evidence="2">CGMCC 1.15254</strain>
    </source>
</reference>
<dbReference type="RefSeq" id="WP_188665254.1">
    <property type="nucleotide sequence ID" value="NZ_BMHV01000016.1"/>
</dbReference>
<dbReference type="AlphaFoldDB" id="A0A917FEP6"/>
<evidence type="ECO:0000313" key="2">
    <source>
        <dbReference type="EMBL" id="GGF68428.1"/>
    </source>
</evidence>
<keyword evidence="1" id="KW-1133">Transmembrane helix</keyword>
<gene>
    <name evidence="2" type="ORF">GCM10011332_23230</name>
</gene>
<feature type="transmembrane region" description="Helical" evidence="1">
    <location>
        <begin position="158"/>
        <end position="179"/>
    </location>
</feature>
<accession>A0A917FEP6</accession>
<keyword evidence="3" id="KW-1185">Reference proteome</keyword>
<feature type="transmembrane region" description="Helical" evidence="1">
    <location>
        <begin position="97"/>
        <end position="119"/>
    </location>
</feature>